<dbReference type="EMBL" id="CACRTO010000020">
    <property type="protein sequence ID" value="VYU36159.1"/>
    <property type="molecule type" value="Genomic_DNA"/>
</dbReference>
<dbReference type="PROSITE" id="PS51257">
    <property type="entry name" value="PROKAR_LIPOPROTEIN"/>
    <property type="match status" value="1"/>
</dbReference>
<proteinExistence type="predicted"/>
<evidence type="ECO:0008006" key="2">
    <source>
        <dbReference type="Google" id="ProtNLM"/>
    </source>
</evidence>
<sequence>MVCCLRMKNKLLILLILFVIFLATSCSITSGGQDKIVDKILNLPVDYSIEQAEKDGFVVIDSGLNEQIKEIDSFIENFYSKDKKLITIDENYIINFYEIFDARIILFSYDLKNQNVIQQHKDFFRIKTEKSDDEAEVLLYPIDDSNLIIEEEKHLIYRYKIVK</sequence>
<evidence type="ECO:0000313" key="1">
    <source>
        <dbReference type="EMBL" id="VYU36159.1"/>
    </source>
</evidence>
<name>A0A6N3E9C4_9CLOT</name>
<reference evidence="1" key="1">
    <citation type="submission" date="2019-11" db="EMBL/GenBank/DDBJ databases">
        <authorList>
            <person name="Feng L."/>
        </authorList>
    </citation>
    <scope>NUCLEOTIDE SEQUENCE</scope>
    <source>
        <strain evidence="1">CTertiumLFYP3</strain>
    </source>
</reference>
<gene>
    <name evidence="1" type="ORF">CTLFYP3_02172</name>
</gene>
<dbReference type="AlphaFoldDB" id="A0A6N3E9C4"/>
<protein>
    <recommendedName>
        <fullName evidence="2">Lipoprotein</fullName>
    </recommendedName>
</protein>
<accession>A0A6N3E9C4</accession>
<organism evidence="1">
    <name type="scientific">Clostridium tertium</name>
    <dbReference type="NCBI Taxonomy" id="1559"/>
    <lineage>
        <taxon>Bacteria</taxon>
        <taxon>Bacillati</taxon>
        <taxon>Bacillota</taxon>
        <taxon>Clostridia</taxon>
        <taxon>Eubacteriales</taxon>
        <taxon>Clostridiaceae</taxon>
        <taxon>Clostridium</taxon>
    </lineage>
</organism>